<protein>
    <submittedName>
        <fullName evidence="1">Uncharacterized protein</fullName>
    </submittedName>
</protein>
<dbReference type="EMBL" id="GGEC01058940">
    <property type="protein sequence ID" value="MBX39424.1"/>
    <property type="molecule type" value="Transcribed_RNA"/>
</dbReference>
<evidence type="ECO:0000313" key="1">
    <source>
        <dbReference type="EMBL" id="MBX39424.1"/>
    </source>
</evidence>
<name>A0A2P2NAC2_RHIMU</name>
<accession>A0A2P2NAC2</accession>
<reference evidence="1" key="1">
    <citation type="submission" date="2018-02" db="EMBL/GenBank/DDBJ databases">
        <title>Rhizophora mucronata_Transcriptome.</title>
        <authorList>
            <person name="Meera S.P."/>
            <person name="Sreeshan A."/>
            <person name="Augustine A."/>
        </authorList>
    </citation>
    <scope>NUCLEOTIDE SEQUENCE</scope>
    <source>
        <tissue evidence="1">Leaf</tissue>
    </source>
</reference>
<sequence length="23" mass="2712">MQTNDDDSVTYLNLNKKIKRDLS</sequence>
<proteinExistence type="predicted"/>
<organism evidence="1">
    <name type="scientific">Rhizophora mucronata</name>
    <name type="common">Asiatic mangrove</name>
    <dbReference type="NCBI Taxonomy" id="61149"/>
    <lineage>
        <taxon>Eukaryota</taxon>
        <taxon>Viridiplantae</taxon>
        <taxon>Streptophyta</taxon>
        <taxon>Embryophyta</taxon>
        <taxon>Tracheophyta</taxon>
        <taxon>Spermatophyta</taxon>
        <taxon>Magnoliopsida</taxon>
        <taxon>eudicotyledons</taxon>
        <taxon>Gunneridae</taxon>
        <taxon>Pentapetalae</taxon>
        <taxon>rosids</taxon>
        <taxon>fabids</taxon>
        <taxon>Malpighiales</taxon>
        <taxon>Rhizophoraceae</taxon>
        <taxon>Rhizophora</taxon>
    </lineage>
</organism>
<dbReference type="AlphaFoldDB" id="A0A2P2NAC2"/>